<organism evidence="7 8">
    <name type="scientific">Gordoniibacillus kamchatkensis</name>
    <dbReference type="NCBI Taxonomy" id="1590651"/>
    <lineage>
        <taxon>Bacteria</taxon>
        <taxon>Bacillati</taxon>
        <taxon>Bacillota</taxon>
        <taxon>Bacilli</taxon>
        <taxon>Bacillales</taxon>
        <taxon>Paenibacillaceae</taxon>
        <taxon>Gordoniibacillus</taxon>
    </lineage>
</organism>
<feature type="transmembrane region" description="Helical" evidence="5">
    <location>
        <begin position="117"/>
        <end position="132"/>
    </location>
</feature>
<name>A0ABR5AGE7_9BACL</name>
<feature type="domain" description="O-antigen ligase-related" evidence="6">
    <location>
        <begin position="124"/>
        <end position="281"/>
    </location>
</feature>
<evidence type="ECO:0000313" key="7">
    <source>
        <dbReference type="EMBL" id="KIL40126.1"/>
    </source>
</evidence>
<protein>
    <recommendedName>
        <fullName evidence="6">O-antigen ligase-related domain-containing protein</fullName>
    </recommendedName>
</protein>
<gene>
    <name evidence="7" type="ORF">SD70_15735</name>
</gene>
<evidence type="ECO:0000256" key="5">
    <source>
        <dbReference type="SAM" id="Phobius"/>
    </source>
</evidence>
<feature type="transmembrane region" description="Helical" evidence="5">
    <location>
        <begin position="265"/>
        <end position="288"/>
    </location>
</feature>
<evidence type="ECO:0000256" key="2">
    <source>
        <dbReference type="ARBA" id="ARBA00022692"/>
    </source>
</evidence>
<evidence type="ECO:0000313" key="8">
    <source>
        <dbReference type="Proteomes" id="UP000031967"/>
    </source>
</evidence>
<feature type="transmembrane region" description="Helical" evidence="5">
    <location>
        <begin position="91"/>
        <end position="110"/>
    </location>
</feature>
<keyword evidence="3 5" id="KW-1133">Transmembrane helix</keyword>
<evidence type="ECO:0000256" key="1">
    <source>
        <dbReference type="ARBA" id="ARBA00004141"/>
    </source>
</evidence>
<keyword evidence="8" id="KW-1185">Reference proteome</keyword>
<comment type="subcellular location">
    <subcellularLocation>
        <location evidence="1">Membrane</location>
        <topology evidence="1">Multi-pass membrane protein</topology>
    </subcellularLocation>
</comment>
<dbReference type="InterPro" id="IPR007016">
    <property type="entry name" value="O-antigen_ligase-rel_domated"/>
</dbReference>
<evidence type="ECO:0000256" key="4">
    <source>
        <dbReference type="ARBA" id="ARBA00023136"/>
    </source>
</evidence>
<comment type="caution">
    <text evidence="7">The sequence shown here is derived from an EMBL/GenBank/DDBJ whole genome shotgun (WGS) entry which is preliminary data.</text>
</comment>
<dbReference type="Proteomes" id="UP000031967">
    <property type="component" value="Unassembled WGS sequence"/>
</dbReference>
<dbReference type="Pfam" id="PF04932">
    <property type="entry name" value="Wzy_C"/>
    <property type="match status" value="1"/>
</dbReference>
<dbReference type="InterPro" id="IPR051533">
    <property type="entry name" value="WaaL-like"/>
</dbReference>
<dbReference type="PANTHER" id="PTHR37422">
    <property type="entry name" value="TEICHURONIC ACID BIOSYNTHESIS PROTEIN TUAE"/>
    <property type="match status" value="1"/>
</dbReference>
<accession>A0ABR5AGE7</accession>
<reference evidence="7 8" key="1">
    <citation type="submission" date="2014-12" db="EMBL/GenBank/DDBJ databases">
        <title>Draft genome sequence of Paenibacillus kamchatkensis strain B-2647.</title>
        <authorList>
            <person name="Karlyshev A.V."/>
            <person name="Kudryashova E.B."/>
        </authorList>
    </citation>
    <scope>NUCLEOTIDE SEQUENCE [LARGE SCALE GENOMIC DNA]</scope>
    <source>
        <strain evidence="7 8">VKM B-2647</strain>
    </source>
</reference>
<feature type="transmembrane region" description="Helical" evidence="5">
    <location>
        <begin position="138"/>
        <end position="155"/>
    </location>
</feature>
<evidence type="ECO:0000256" key="3">
    <source>
        <dbReference type="ARBA" id="ARBA00022989"/>
    </source>
</evidence>
<keyword evidence="2 5" id="KW-0812">Transmembrane</keyword>
<evidence type="ECO:0000259" key="6">
    <source>
        <dbReference type="Pfam" id="PF04932"/>
    </source>
</evidence>
<sequence>MLSHNISLIGNKTEHQGFIVMLAYVILFATAARFSCFETQKKTIFMMIFGSILPAIYGILQHFGWSLLPQDHNPGFYFGSRSFSLFDNPDYFGSYLALLLLLTITFFLSAKGRRHKILFLIILCALYVSLLYSETRSAWLGSVVGFVTIVLFVVARRRHLWRATGLLLVTFVLIFAVINASSRFTYSNRAKTIANDAHSVITNHNSNTAGASRWYIWKASLPLIKEHFWLGSGPNTFRHVFHPGIDPDYKKYIGTAKIYDANNDYLQIALTMGVPTLIVYLLFLFMVLHSGFKKARMLKGDQQIMTYGMLAAIVGYLVQAFFNISVVSVAPYFWLLLGFVYSRSVSFEPCSIEHNQLN</sequence>
<feature type="transmembrane region" description="Helical" evidence="5">
    <location>
        <begin position="160"/>
        <end position="178"/>
    </location>
</feature>
<feature type="transmembrane region" description="Helical" evidence="5">
    <location>
        <begin position="44"/>
        <end position="65"/>
    </location>
</feature>
<keyword evidence="4 5" id="KW-0472">Membrane</keyword>
<proteinExistence type="predicted"/>
<dbReference type="EMBL" id="JXAK01000026">
    <property type="protein sequence ID" value="KIL40126.1"/>
    <property type="molecule type" value="Genomic_DNA"/>
</dbReference>
<feature type="transmembrane region" description="Helical" evidence="5">
    <location>
        <begin position="15"/>
        <end position="32"/>
    </location>
</feature>
<dbReference type="PANTHER" id="PTHR37422:SF13">
    <property type="entry name" value="LIPOPOLYSACCHARIDE BIOSYNTHESIS PROTEIN PA4999-RELATED"/>
    <property type="match status" value="1"/>
</dbReference>
<feature type="transmembrane region" description="Helical" evidence="5">
    <location>
        <begin position="309"/>
        <end position="334"/>
    </location>
</feature>